<feature type="region of interest" description="Disordered" evidence="1">
    <location>
        <begin position="1"/>
        <end position="81"/>
    </location>
</feature>
<evidence type="ECO:0000256" key="1">
    <source>
        <dbReference type="SAM" id="MobiDB-lite"/>
    </source>
</evidence>
<proteinExistence type="predicted"/>
<evidence type="ECO:0000313" key="2">
    <source>
        <dbReference type="EMBL" id="GBM50244.1"/>
    </source>
</evidence>
<protein>
    <submittedName>
        <fullName evidence="2">Uncharacterized protein</fullName>
    </submittedName>
</protein>
<feature type="non-terminal residue" evidence="2">
    <location>
        <position position="1"/>
    </location>
</feature>
<reference evidence="2 3" key="1">
    <citation type="journal article" date="2019" name="Sci. Rep.">
        <title>Orb-weaving spider Araneus ventricosus genome elucidates the spidroin gene catalogue.</title>
        <authorList>
            <person name="Kono N."/>
            <person name="Nakamura H."/>
            <person name="Ohtoshi R."/>
            <person name="Moran D.A.P."/>
            <person name="Shinohara A."/>
            <person name="Yoshida Y."/>
            <person name="Fujiwara M."/>
            <person name="Mori M."/>
            <person name="Tomita M."/>
            <person name="Arakawa K."/>
        </authorList>
    </citation>
    <scope>NUCLEOTIDE SEQUENCE [LARGE SCALE GENOMIC DNA]</scope>
</reference>
<organism evidence="2 3">
    <name type="scientific">Araneus ventricosus</name>
    <name type="common">Orbweaver spider</name>
    <name type="synonym">Epeira ventricosa</name>
    <dbReference type="NCBI Taxonomy" id="182803"/>
    <lineage>
        <taxon>Eukaryota</taxon>
        <taxon>Metazoa</taxon>
        <taxon>Ecdysozoa</taxon>
        <taxon>Arthropoda</taxon>
        <taxon>Chelicerata</taxon>
        <taxon>Arachnida</taxon>
        <taxon>Araneae</taxon>
        <taxon>Araneomorphae</taxon>
        <taxon>Entelegynae</taxon>
        <taxon>Araneoidea</taxon>
        <taxon>Araneidae</taxon>
        <taxon>Araneus</taxon>
    </lineage>
</organism>
<name>A0A4Y2GE27_ARAVE</name>
<feature type="compositionally biased region" description="Basic and acidic residues" evidence="1">
    <location>
        <begin position="15"/>
        <end position="35"/>
    </location>
</feature>
<gene>
    <name evidence="2" type="ORF">AVEN_7534_1</name>
</gene>
<dbReference type="EMBL" id="BGPR01177037">
    <property type="protein sequence ID" value="GBM50244.1"/>
    <property type="molecule type" value="Genomic_DNA"/>
</dbReference>
<evidence type="ECO:0000313" key="3">
    <source>
        <dbReference type="Proteomes" id="UP000499080"/>
    </source>
</evidence>
<comment type="caution">
    <text evidence="2">The sequence shown here is derived from an EMBL/GenBank/DDBJ whole genome shotgun (WGS) entry which is preliminary data.</text>
</comment>
<dbReference type="Proteomes" id="UP000499080">
    <property type="component" value="Unassembled WGS sequence"/>
</dbReference>
<accession>A0A4Y2GE27</accession>
<keyword evidence="3" id="KW-1185">Reference proteome</keyword>
<dbReference type="AlphaFoldDB" id="A0A4Y2GE27"/>
<sequence>NPAQSFDFRSLIGPEESRKQGSSHREVTEKKDKSQPSRFYSFIHHTGDPSQSFGFRSLIGPEEASKKGSSHTEVAEKKETS</sequence>